<organism evidence="1 2">
    <name type="scientific">Desulfoferula mesophila</name>
    <dbReference type="NCBI Taxonomy" id="3058419"/>
    <lineage>
        <taxon>Bacteria</taxon>
        <taxon>Pseudomonadati</taxon>
        <taxon>Thermodesulfobacteriota</taxon>
        <taxon>Desulfarculia</taxon>
        <taxon>Desulfarculales</taxon>
        <taxon>Desulfarculaceae</taxon>
        <taxon>Desulfoferula</taxon>
    </lineage>
</organism>
<dbReference type="Pfam" id="PF13189">
    <property type="entry name" value="Cytidylate_kin2"/>
    <property type="match status" value="1"/>
</dbReference>
<dbReference type="EMBL" id="AP028679">
    <property type="protein sequence ID" value="BEQ17091.1"/>
    <property type="molecule type" value="Genomic_DNA"/>
</dbReference>
<sequence length="202" mass="22294">MAIITVSKEFAAGGRELARRLAGELGLRLVGREVLAELAKKLDMSEGEVELMHRGQENNLFKLVDEVFLHTVRRIAQKPEAALDDERYYAAVSEFVKGVAAQGDAIIVGWGGQYILADDPGAHHFRVVAPPAARAARLAKRENLSPEQAEAECRRQDGISASYVKHFFKRSWDDATAYKLVINHGALGYDLDRAIKIIQAAL</sequence>
<dbReference type="AlphaFoldDB" id="A0AAU9F1J9"/>
<keyword evidence="2" id="KW-1185">Reference proteome</keyword>
<dbReference type="Proteomes" id="UP001366166">
    <property type="component" value="Chromosome"/>
</dbReference>
<evidence type="ECO:0008006" key="3">
    <source>
        <dbReference type="Google" id="ProtNLM"/>
    </source>
</evidence>
<accession>A0AAU9F1J9</accession>
<protein>
    <recommendedName>
        <fullName evidence="3">Cytidylate kinase</fullName>
    </recommendedName>
</protein>
<evidence type="ECO:0000313" key="2">
    <source>
        <dbReference type="Proteomes" id="UP001366166"/>
    </source>
</evidence>
<dbReference type="Gene3D" id="3.40.50.300">
    <property type="entry name" value="P-loop containing nucleotide triphosphate hydrolases"/>
    <property type="match status" value="1"/>
</dbReference>
<dbReference type="InterPro" id="IPR027417">
    <property type="entry name" value="P-loop_NTPase"/>
</dbReference>
<gene>
    <name evidence="1" type="ORF">FAK_41570</name>
</gene>
<name>A0AAU9F1J9_9BACT</name>
<dbReference type="RefSeq" id="WP_338603856.1">
    <property type="nucleotide sequence ID" value="NZ_AP028679.1"/>
</dbReference>
<evidence type="ECO:0000313" key="1">
    <source>
        <dbReference type="EMBL" id="BEQ17091.1"/>
    </source>
</evidence>
<reference evidence="2" key="1">
    <citation type="journal article" date="2023" name="Arch. Microbiol.">
        <title>Desulfoferula mesophilus gen. nov. sp. nov., a mesophilic sulfate-reducing bacterium isolated from a brackish lake sediment.</title>
        <authorList>
            <person name="Watanabe T."/>
            <person name="Yabe T."/>
            <person name="Tsuji J.M."/>
            <person name="Fukui M."/>
        </authorList>
    </citation>
    <scope>NUCLEOTIDE SEQUENCE [LARGE SCALE GENOMIC DNA]</scope>
    <source>
        <strain evidence="2">12FAK</strain>
    </source>
</reference>
<dbReference type="KEGG" id="dmp:FAK_41570"/>
<proteinExistence type="predicted"/>